<feature type="signal peptide" evidence="1">
    <location>
        <begin position="1"/>
        <end position="24"/>
    </location>
</feature>
<sequence>MMKRLFLFFFVTLFCVSISTPAQAGYFDRIEVGARGLALAGAYGASVDDVSALHWNPAGLSLMQSPEIMLTHSRPYVVRSLSTNAVAVGAPILSGGVALGWHRLGVTDLIGENLISLGYGQSIYTGDNSRIYVGGAAKLASVSISIPGRDFGTETKVTADLGLMVQQGRQLRLGLVHRNFGEPSFDFIEGGESTQMPASFEFAASYHWRPESVIHLSRSEVAGESAWNYSGEIWFYEVFAIRAGVFDEEFSGGFGLQGDQWNVDGAFLTHDSLGNTYRMSVRFFLEPGGGN</sequence>
<dbReference type="EMBL" id="JABDJR010000558">
    <property type="protein sequence ID" value="NNF07853.1"/>
    <property type="molecule type" value="Genomic_DNA"/>
</dbReference>
<accession>A0A7Y2H3L4</accession>
<gene>
    <name evidence="2" type="primary">traF</name>
    <name evidence="2" type="ORF">HKN21_13905</name>
</gene>
<comment type="caution">
    <text evidence="2">The sequence shown here is derived from an EMBL/GenBank/DDBJ whole genome shotgun (WGS) entry which is preliminary data.</text>
</comment>
<feature type="chain" id="PRO_5031541425" evidence="1">
    <location>
        <begin position="25"/>
        <end position="291"/>
    </location>
</feature>
<dbReference type="SUPFAM" id="SSF56935">
    <property type="entry name" value="Porins"/>
    <property type="match status" value="1"/>
</dbReference>
<organism evidence="2 3">
    <name type="scientific">Eiseniibacteriota bacterium</name>
    <dbReference type="NCBI Taxonomy" id="2212470"/>
    <lineage>
        <taxon>Bacteria</taxon>
        <taxon>Candidatus Eiseniibacteriota</taxon>
    </lineage>
</organism>
<evidence type="ECO:0000313" key="3">
    <source>
        <dbReference type="Proteomes" id="UP000547674"/>
    </source>
</evidence>
<name>A0A7Y2H3L4_UNCEI</name>
<dbReference type="AlphaFoldDB" id="A0A7Y2H3L4"/>
<proteinExistence type="predicted"/>
<evidence type="ECO:0000256" key="1">
    <source>
        <dbReference type="SAM" id="SignalP"/>
    </source>
</evidence>
<protein>
    <submittedName>
        <fullName evidence="2">Conjugal transfer protein TraF</fullName>
    </submittedName>
</protein>
<reference evidence="2 3" key="1">
    <citation type="submission" date="2020-03" db="EMBL/GenBank/DDBJ databases">
        <title>Metabolic flexibility allows generalist bacteria to become dominant in a frequently disturbed ecosystem.</title>
        <authorList>
            <person name="Chen Y.-J."/>
            <person name="Leung P.M."/>
            <person name="Bay S.K."/>
            <person name="Hugenholtz P."/>
            <person name="Kessler A.J."/>
            <person name="Shelley G."/>
            <person name="Waite D.W."/>
            <person name="Cook P.L."/>
            <person name="Greening C."/>
        </authorList>
    </citation>
    <scope>NUCLEOTIDE SEQUENCE [LARGE SCALE GENOMIC DNA]</scope>
    <source>
        <strain evidence="2">SS_bin_28</strain>
    </source>
</reference>
<dbReference type="Gene3D" id="2.40.160.60">
    <property type="entry name" value="Outer membrane protein transport protein (OMPP1/FadL/TodX)"/>
    <property type="match status" value="1"/>
</dbReference>
<keyword evidence="1" id="KW-0732">Signal</keyword>
<evidence type="ECO:0000313" key="2">
    <source>
        <dbReference type="EMBL" id="NNF07853.1"/>
    </source>
</evidence>
<dbReference type="Proteomes" id="UP000547674">
    <property type="component" value="Unassembled WGS sequence"/>
</dbReference>